<protein>
    <submittedName>
        <fullName evidence="1">Uncharacterized protein</fullName>
    </submittedName>
</protein>
<gene>
    <name evidence="1" type="ORF">FHR92_003075</name>
</gene>
<organism evidence="1 2">
    <name type="scientific">Fontibacillus solani</name>
    <dbReference type="NCBI Taxonomy" id="1572857"/>
    <lineage>
        <taxon>Bacteria</taxon>
        <taxon>Bacillati</taxon>
        <taxon>Bacillota</taxon>
        <taxon>Bacilli</taxon>
        <taxon>Bacillales</taxon>
        <taxon>Paenibacillaceae</taxon>
        <taxon>Fontibacillus</taxon>
    </lineage>
</organism>
<dbReference type="RefSeq" id="WP_182536856.1">
    <property type="nucleotide sequence ID" value="NZ_JACJIP010000020.1"/>
</dbReference>
<keyword evidence="2" id="KW-1185">Reference proteome</keyword>
<accession>A0A7W3SUQ1</accession>
<reference evidence="1 2" key="1">
    <citation type="submission" date="2020-08" db="EMBL/GenBank/DDBJ databases">
        <title>Genomic Encyclopedia of Type Strains, Phase III (KMG-III): the genomes of soil and plant-associated and newly described type strains.</title>
        <authorList>
            <person name="Whitman W."/>
        </authorList>
    </citation>
    <scope>NUCLEOTIDE SEQUENCE [LARGE SCALE GENOMIC DNA]</scope>
    <source>
        <strain evidence="1 2">CECT 8693</strain>
    </source>
</reference>
<sequence length="71" mass="8402">MEEELKDLRKVVIDEGNYPTVEQIYERIGEFRVLWGAAVTSEEKNRALKKLVERIVFNREGNRVELTVCYK</sequence>
<proteinExistence type="predicted"/>
<evidence type="ECO:0000313" key="1">
    <source>
        <dbReference type="EMBL" id="MBA9086595.1"/>
    </source>
</evidence>
<name>A0A7W3SUQ1_9BACL</name>
<evidence type="ECO:0000313" key="2">
    <source>
        <dbReference type="Proteomes" id="UP000567067"/>
    </source>
</evidence>
<dbReference type="Proteomes" id="UP000567067">
    <property type="component" value="Unassembled WGS sequence"/>
</dbReference>
<dbReference type="EMBL" id="JACJIP010000020">
    <property type="protein sequence ID" value="MBA9086595.1"/>
    <property type="molecule type" value="Genomic_DNA"/>
</dbReference>
<comment type="caution">
    <text evidence="1">The sequence shown here is derived from an EMBL/GenBank/DDBJ whole genome shotgun (WGS) entry which is preliminary data.</text>
</comment>
<dbReference type="AlphaFoldDB" id="A0A7W3SUQ1"/>